<keyword evidence="4 11" id="KW-0812">Transmembrane</keyword>
<evidence type="ECO:0000313" key="13">
    <source>
        <dbReference type="EMBL" id="ORE13528.1"/>
    </source>
</evidence>
<dbReference type="InterPro" id="IPR027417">
    <property type="entry name" value="P-loop_NTPase"/>
</dbReference>
<evidence type="ECO:0000256" key="3">
    <source>
        <dbReference type="ARBA" id="ARBA00022448"/>
    </source>
</evidence>
<organism evidence="13 14">
    <name type="scientific">Rhizopus microsporus</name>
    <dbReference type="NCBI Taxonomy" id="58291"/>
    <lineage>
        <taxon>Eukaryota</taxon>
        <taxon>Fungi</taxon>
        <taxon>Fungi incertae sedis</taxon>
        <taxon>Mucoromycota</taxon>
        <taxon>Mucoromycotina</taxon>
        <taxon>Mucoromycetes</taxon>
        <taxon>Mucorales</taxon>
        <taxon>Mucorineae</taxon>
        <taxon>Rhizopodaceae</taxon>
        <taxon>Rhizopus</taxon>
    </lineage>
</organism>
<dbReference type="InterPro" id="IPR003593">
    <property type="entry name" value="AAA+_ATPase"/>
</dbReference>
<dbReference type="EMBL" id="KV921529">
    <property type="protein sequence ID" value="ORE13528.1"/>
    <property type="molecule type" value="Genomic_DNA"/>
</dbReference>
<dbReference type="VEuPathDB" id="FungiDB:BCV72DRAFT_256052"/>
<reference evidence="13 14" key="1">
    <citation type="journal article" date="2016" name="Proc. Natl. Acad. Sci. U.S.A.">
        <title>Lipid metabolic changes in an early divergent fungus govern the establishment of a mutualistic symbiosis with endobacteria.</title>
        <authorList>
            <person name="Lastovetsky O.A."/>
            <person name="Gaspar M.L."/>
            <person name="Mondo S.J."/>
            <person name="LaButti K.M."/>
            <person name="Sandor L."/>
            <person name="Grigoriev I.V."/>
            <person name="Henry S.A."/>
            <person name="Pawlowska T.E."/>
        </authorList>
    </citation>
    <scope>NUCLEOTIDE SEQUENCE [LARGE SCALE GENOMIC DNA]</scope>
    <source>
        <strain evidence="13 14">ATCC 11559</strain>
    </source>
</reference>
<comment type="subcellular location">
    <subcellularLocation>
        <location evidence="1">Membrane</location>
        <topology evidence="1">Multi-pass membrane protein</topology>
    </subcellularLocation>
</comment>
<dbReference type="Pfam" id="PF14510">
    <property type="entry name" value="ABC_trans_N"/>
    <property type="match status" value="1"/>
</dbReference>
<evidence type="ECO:0000313" key="14">
    <source>
        <dbReference type="Proteomes" id="UP000242381"/>
    </source>
</evidence>
<dbReference type="PROSITE" id="PS00211">
    <property type="entry name" value="ABC_TRANSPORTER_1"/>
    <property type="match status" value="1"/>
</dbReference>
<feature type="transmembrane region" description="Helical" evidence="11">
    <location>
        <begin position="532"/>
        <end position="549"/>
    </location>
</feature>
<feature type="transmembrane region" description="Helical" evidence="11">
    <location>
        <begin position="1231"/>
        <end position="1259"/>
    </location>
</feature>
<dbReference type="InterPro" id="IPR013525">
    <property type="entry name" value="ABC2_TM"/>
</dbReference>
<dbReference type="SUPFAM" id="SSF52540">
    <property type="entry name" value="P-loop containing nucleoside triphosphate hydrolases"/>
    <property type="match status" value="2"/>
</dbReference>
<evidence type="ECO:0000256" key="9">
    <source>
        <dbReference type="SAM" id="Coils"/>
    </source>
</evidence>
<feature type="transmembrane region" description="Helical" evidence="11">
    <location>
        <begin position="756"/>
        <end position="777"/>
    </location>
</feature>
<dbReference type="Pfam" id="PF01061">
    <property type="entry name" value="ABC2_membrane"/>
    <property type="match status" value="2"/>
</dbReference>
<dbReference type="Gene3D" id="3.40.50.300">
    <property type="entry name" value="P-loop containing nucleotide triphosphate hydrolases"/>
    <property type="match status" value="2"/>
</dbReference>
<dbReference type="CDD" id="cd03233">
    <property type="entry name" value="ABCG_PDR_domain1"/>
    <property type="match status" value="1"/>
</dbReference>
<keyword evidence="9" id="KW-0175">Coiled coil</keyword>
<protein>
    <recommendedName>
        <fullName evidence="12">ABC transporter domain-containing protein</fullName>
    </recommendedName>
</protein>
<feature type="compositionally biased region" description="Low complexity" evidence="10">
    <location>
        <begin position="22"/>
        <end position="31"/>
    </location>
</feature>
<evidence type="ECO:0000256" key="6">
    <source>
        <dbReference type="ARBA" id="ARBA00022840"/>
    </source>
</evidence>
<dbReference type="InterPro" id="IPR029481">
    <property type="entry name" value="ABC_trans_N"/>
</dbReference>
<dbReference type="GO" id="GO:0140359">
    <property type="term" value="F:ABC-type transporter activity"/>
    <property type="evidence" value="ECO:0007669"/>
    <property type="project" value="InterPro"/>
</dbReference>
<dbReference type="InterPro" id="IPR043926">
    <property type="entry name" value="ABCG_dom"/>
</dbReference>
<dbReference type="InterPro" id="IPR034003">
    <property type="entry name" value="ABCG_PDR_2"/>
</dbReference>
<feature type="compositionally biased region" description="Polar residues" evidence="10">
    <location>
        <begin position="1"/>
        <end position="16"/>
    </location>
</feature>
<feature type="domain" description="ABC transporter" evidence="12">
    <location>
        <begin position="139"/>
        <end position="393"/>
    </location>
</feature>
<dbReference type="GO" id="GO:0016887">
    <property type="term" value="F:ATP hydrolysis activity"/>
    <property type="evidence" value="ECO:0007669"/>
    <property type="project" value="InterPro"/>
</dbReference>
<dbReference type="SMART" id="SM00382">
    <property type="entry name" value="AAA"/>
    <property type="match status" value="1"/>
</dbReference>
<dbReference type="GO" id="GO:0005524">
    <property type="term" value="F:ATP binding"/>
    <property type="evidence" value="ECO:0007669"/>
    <property type="project" value="UniProtKB-KW"/>
</dbReference>
<dbReference type="InterPro" id="IPR017871">
    <property type="entry name" value="ABC_transporter-like_CS"/>
</dbReference>
<feature type="transmembrane region" description="Helical" evidence="11">
    <location>
        <begin position="1428"/>
        <end position="1448"/>
    </location>
</feature>
<feature type="coiled-coil region" evidence="9">
    <location>
        <begin position="46"/>
        <end position="73"/>
    </location>
</feature>
<proteinExistence type="inferred from homology"/>
<feature type="compositionally biased region" description="Basic and acidic residues" evidence="10">
    <location>
        <begin position="805"/>
        <end position="814"/>
    </location>
</feature>
<dbReference type="Pfam" id="PF00005">
    <property type="entry name" value="ABC_tran"/>
    <property type="match status" value="2"/>
</dbReference>
<dbReference type="Pfam" id="PF19055">
    <property type="entry name" value="ABC2_membrane_7"/>
    <property type="match status" value="1"/>
</dbReference>
<evidence type="ECO:0000256" key="7">
    <source>
        <dbReference type="ARBA" id="ARBA00022989"/>
    </source>
</evidence>
<gene>
    <name evidence="13" type="ORF">BCV71DRAFT_206122</name>
</gene>
<dbReference type="FunFam" id="3.40.50.300:FF:000054">
    <property type="entry name" value="ABC multidrug transporter atrF"/>
    <property type="match status" value="1"/>
</dbReference>
<keyword evidence="7 11" id="KW-1133">Transmembrane helix</keyword>
<comment type="similarity">
    <text evidence="2">Belongs to the ABC transporter superfamily. ABCG family. PDR (TC 3.A.1.205) subfamily.</text>
</comment>
<dbReference type="Proteomes" id="UP000242381">
    <property type="component" value="Unassembled WGS sequence"/>
</dbReference>
<keyword evidence="3" id="KW-0813">Transport</keyword>
<dbReference type="Pfam" id="PF06422">
    <property type="entry name" value="PDR_CDR"/>
    <property type="match status" value="2"/>
</dbReference>
<evidence type="ECO:0000256" key="8">
    <source>
        <dbReference type="ARBA" id="ARBA00023136"/>
    </source>
</evidence>
<keyword evidence="6" id="KW-0067">ATP-binding</keyword>
<evidence type="ECO:0000259" key="12">
    <source>
        <dbReference type="PROSITE" id="PS50893"/>
    </source>
</evidence>
<keyword evidence="5" id="KW-0547">Nucleotide-binding</keyword>
<evidence type="ECO:0000256" key="5">
    <source>
        <dbReference type="ARBA" id="ARBA00022741"/>
    </source>
</evidence>
<dbReference type="InterPro" id="IPR003439">
    <property type="entry name" value="ABC_transporter-like_ATP-bd"/>
</dbReference>
<feature type="transmembrane region" description="Helical" evidence="11">
    <location>
        <begin position="1164"/>
        <end position="1181"/>
    </location>
</feature>
<feature type="domain" description="ABC transporter" evidence="12">
    <location>
        <begin position="826"/>
        <end position="1069"/>
    </location>
</feature>
<keyword evidence="8 11" id="KW-0472">Membrane</keyword>
<feature type="transmembrane region" description="Helical" evidence="11">
    <location>
        <begin position="1193"/>
        <end position="1210"/>
    </location>
</feature>
<dbReference type="CDD" id="cd03232">
    <property type="entry name" value="ABCG_PDR_domain2"/>
    <property type="match status" value="1"/>
</dbReference>
<evidence type="ECO:0000256" key="2">
    <source>
        <dbReference type="ARBA" id="ARBA00006012"/>
    </source>
</evidence>
<feature type="transmembrane region" description="Helical" evidence="11">
    <location>
        <begin position="587"/>
        <end position="605"/>
    </location>
</feature>
<evidence type="ECO:0000256" key="4">
    <source>
        <dbReference type="ARBA" id="ARBA00022692"/>
    </source>
</evidence>
<evidence type="ECO:0000256" key="11">
    <source>
        <dbReference type="SAM" id="Phobius"/>
    </source>
</evidence>
<feature type="transmembrane region" description="Helical" evidence="11">
    <location>
        <begin position="1302"/>
        <end position="1321"/>
    </location>
</feature>
<name>A0A1X0RNQ0_RHIZD</name>
<evidence type="ECO:0000256" key="1">
    <source>
        <dbReference type="ARBA" id="ARBA00004141"/>
    </source>
</evidence>
<accession>A0A1X0RNQ0</accession>
<dbReference type="InterPro" id="IPR034001">
    <property type="entry name" value="ABCG_PDR_1"/>
</dbReference>
<feature type="region of interest" description="Disordered" evidence="10">
    <location>
        <begin position="1"/>
        <end position="39"/>
    </location>
</feature>
<feature type="region of interest" description="Disordered" evidence="10">
    <location>
        <begin position="790"/>
        <end position="816"/>
    </location>
</feature>
<evidence type="ECO:0000256" key="10">
    <source>
        <dbReference type="SAM" id="MobiDB-lite"/>
    </source>
</evidence>
<dbReference type="InterPro" id="IPR010929">
    <property type="entry name" value="PDR_CDR_ABC"/>
</dbReference>
<feature type="transmembrane region" description="Helical" evidence="11">
    <location>
        <begin position="1271"/>
        <end position="1295"/>
    </location>
</feature>
<sequence length="1454" mass="165898">MQNSIEQENIKSSNHPTKSDLPSPSITTTTIGSERDYGCLDTYGESNEVQVDVAEAKNEYHELRLELSRKSHRASASKAEEGKAAEEDFDLDEFLRGMHSEEQKHGHKRKNLGVSWKNLHVEGLGADAYTIPTVMSYITSAFTFWKAFLPKKNCSTRVILKDLTGCCRDGEMLLVLGRPGAGCTTFLKVIANMRDAYTYVGGDVSYGGIAPDVFAKRYRGQVCYNEEEDQHYPTLTTKQTLEFALKTKTPGKRIPGESKHEFVDRILYLLGSMLGLTKQMNTMVGNAFVRGLSGGERKRLSIAEQMTTRSTINCWDCSTRGLDAASALDYVKSLRIMTDIFKTTTIATLYQASNSIFNVFDKLLLLDEGYVMYYGPISQAKQYFEDMGFYCAPRKSTPDFLTGLCNPLERQYKPGYENIAPSHASEFQERYYESDIYKHMLQDLERYEEEVRQSEKAREFEDAVREEHQKRASKRYPYIASFYQQVKALTVRQHRLLIKDKEALISRYGTIFIQSFITSSCFYLLPLSGTGAFARGGAIFFLVIYNTFMSQSELVRFLMGRPILEKHKQYALYRPSAFYISQVIMDLPYNFAQVFIYTIISYFMMGLNLTAGKFFTCFVTLFFLSMCMNGFFRFFGSITSSFFLATQVTGVVLIAFTSYTGYTIPYNKMHPWLFWIYYINPITYTYKALISNEMSGQVYTCEGPGNAVPYGPGYDDWNYKVCTMQGGVPGQPFVLGDDYLNQALSYDPRQIWAPDFIVVVAFFLLFTFMTAASMEWIKLKRSASLTKLYLPGKAPKPRTPEEEDERRRKQHEVTENMESISTGTTFSWQHINYTVPIKGGKIQLLNDVSGIVKPGHLTALMGSSGAGKTTLLDVLARRKTIGVVEGNIYLNGEALMNDFERITGYCEQMDIHQPMVTVREALYFSAKLRQPADVPLEEKKRYVEQIIQLLEMDDIADAQIGEVESGYGISVEERKRLTIAMELVGKPQLLFLDEPTSGLDAQSSYNIIRFIRKLADAGWPVLCTIHQPSSILFEHFDHLLLLVRGGRTAYYGEIGKDARTMIDYFESNGGPICSPDANPAEYILEVVGAGTAGKVTQDWAEIWRKSPQAKALEEELDEIDRNAIKNPTRKAQTYSVSFLTQFRLVFGRMSLAYWRSPDYNIGRFINIAFTSLLTGFTFWKLKDSSSDMMNKMFAFFATFIMAFTMVILAQPKFMAERTFFRKEYASRYYSWVAWGLSAILVEIPYVIFFAAIFMFGFYWTVGMTNTPEACGYFYITYVVMISWAVTLGFVIAAIAELPTMAAVLNPLALTILILFCGMLQFPKDLPKFWSSWMYWIDPFHYYVEGLMVNELENFVVKCSDEDLLRFSPPPGQTCGEYTRNFFSSGAPGYIANPNATQPEQCGYCTYKSGVEFYEMNMGWSAAHKWRNLGILFAFFFFNIFLFLILVYFKRKARR</sequence>
<dbReference type="OMA" id="FKPCPES"/>
<dbReference type="PROSITE" id="PS50893">
    <property type="entry name" value="ABC_TRANSPORTER_2"/>
    <property type="match status" value="2"/>
</dbReference>
<feature type="transmembrane region" description="Helical" evidence="11">
    <location>
        <begin position="611"/>
        <end position="635"/>
    </location>
</feature>
<dbReference type="PANTHER" id="PTHR19241">
    <property type="entry name" value="ATP-BINDING CASSETTE TRANSPORTER"/>
    <property type="match status" value="1"/>
</dbReference>
<feature type="transmembrane region" description="Helical" evidence="11">
    <location>
        <begin position="642"/>
        <end position="662"/>
    </location>
</feature>
<feature type="coiled-coil region" evidence="9">
    <location>
        <begin position="437"/>
        <end position="464"/>
    </location>
</feature>
<dbReference type="GO" id="GO:0016020">
    <property type="term" value="C:membrane"/>
    <property type="evidence" value="ECO:0007669"/>
    <property type="project" value="UniProtKB-SubCell"/>
</dbReference>